<keyword evidence="1" id="KW-1133">Transmembrane helix</keyword>
<reference evidence="2" key="1">
    <citation type="journal article" date="2015" name="Nature">
        <title>Complex archaea that bridge the gap between prokaryotes and eukaryotes.</title>
        <authorList>
            <person name="Spang A."/>
            <person name="Saw J.H."/>
            <person name="Jorgensen S.L."/>
            <person name="Zaremba-Niedzwiedzka K."/>
            <person name="Martijn J."/>
            <person name="Lind A.E."/>
            <person name="van Eijk R."/>
            <person name="Schleper C."/>
            <person name="Guy L."/>
            <person name="Ettema T.J."/>
        </authorList>
    </citation>
    <scope>NUCLEOTIDE SEQUENCE</scope>
</reference>
<dbReference type="EMBL" id="LAZR01047715">
    <property type="protein sequence ID" value="KKK93569.1"/>
    <property type="molecule type" value="Genomic_DNA"/>
</dbReference>
<evidence type="ECO:0000256" key="1">
    <source>
        <dbReference type="SAM" id="Phobius"/>
    </source>
</evidence>
<protein>
    <submittedName>
        <fullName evidence="2">Uncharacterized protein</fullName>
    </submittedName>
</protein>
<sequence length="74" mass="8124">MNPALVGISTLLGIVLGVGGAFLLLSRQKKKEQKNVLSKIVQQNLKFRNDGVPVDIYGKPIREAPVIKKREAVK</sequence>
<gene>
    <name evidence="2" type="ORF">LCGC14_2691550</name>
</gene>
<feature type="non-terminal residue" evidence="2">
    <location>
        <position position="74"/>
    </location>
</feature>
<accession>A0A0F9BT29</accession>
<keyword evidence="1" id="KW-0472">Membrane</keyword>
<keyword evidence="1" id="KW-0812">Transmembrane</keyword>
<proteinExistence type="predicted"/>
<feature type="transmembrane region" description="Helical" evidence="1">
    <location>
        <begin position="6"/>
        <end position="25"/>
    </location>
</feature>
<name>A0A0F9BT29_9ZZZZ</name>
<dbReference type="AlphaFoldDB" id="A0A0F9BT29"/>
<comment type="caution">
    <text evidence="2">The sequence shown here is derived from an EMBL/GenBank/DDBJ whole genome shotgun (WGS) entry which is preliminary data.</text>
</comment>
<organism evidence="2">
    <name type="scientific">marine sediment metagenome</name>
    <dbReference type="NCBI Taxonomy" id="412755"/>
    <lineage>
        <taxon>unclassified sequences</taxon>
        <taxon>metagenomes</taxon>
        <taxon>ecological metagenomes</taxon>
    </lineage>
</organism>
<evidence type="ECO:0000313" key="2">
    <source>
        <dbReference type="EMBL" id="KKK93569.1"/>
    </source>
</evidence>